<feature type="non-terminal residue" evidence="2">
    <location>
        <position position="117"/>
    </location>
</feature>
<accession>A0A6J4L651</accession>
<dbReference type="AlphaFoldDB" id="A0A6J4L651"/>
<feature type="compositionally biased region" description="Low complexity" evidence="1">
    <location>
        <begin position="1"/>
        <end position="14"/>
    </location>
</feature>
<protein>
    <submittedName>
        <fullName evidence="2">Uncharacterized protein YneG</fullName>
    </submittedName>
</protein>
<dbReference type="EMBL" id="CADCTV010000379">
    <property type="protein sequence ID" value="CAA9323669.1"/>
    <property type="molecule type" value="Genomic_DNA"/>
</dbReference>
<name>A0A6J4L651_9BACT</name>
<evidence type="ECO:0000313" key="2">
    <source>
        <dbReference type="EMBL" id="CAA9323669.1"/>
    </source>
</evidence>
<evidence type="ECO:0000256" key="1">
    <source>
        <dbReference type="SAM" id="MobiDB-lite"/>
    </source>
</evidence>
<feature type="region of interest" description="Disordered" evidence="1">
    <location>
        <begin position="1"/>
        <end position="105"/>
    </location>
</feature>
<gene>
    <name evidence="2" type="ORF">AVDCRST_MAG89-1774</name>
</gene>
<sequence length="117" mass="12206">ARPGPRVPRTGGVPLPEPVPAGGGGSRVPGGEGAPHHPGARGGLRGPPAGTREPRQGRQADPLSRPPGLRRAARHRHLLPRLPGEVARHPRRPRAYGRGAGARGVRDRAVACGSWRV</sequence>
<feature type="compositionally biased region" description="Gly residues" evidence="1">
    <location>
        <begin position="21"/>
        <end position="33"/>
    </location>
</feature>
<reference evidence="2" key="1">
    <citation type="submission" date="2020-02" db="EMBL/GenBank/DDBJ databases">
        <authorList>
            <person name="Meier V. D."/>
        </authorList>
    </citation>
    <scope>NUCLEOTIDE SEQUENCE</scope>
    <source>
        <strain evidence="2">AVDCRST_MAG89</strain>
    </source>
</reference>
<feature type="non-terminal residue" evidence="2">
    <location>
        <position position="1"/>
    </location>
</feature>
<organism evidence="2">
    <name type="scientific">uncultured Gemmatimonadota bacterium</name>
    <dbReference type="NCBI Taxonomy" id="203437"/>
    <lineage>
        <taxon>Bacteria</taxon>
        <taxon>Pseudomonadati</taxon>
        <taxon>Gemmatimonadota</taxon>
        <taxon>environmental samples</taxon>
    </lineage>
</organism>
<proteinExistence type="predicted"/>